<evidence type="ECO:0000313" key="7">
    <source>
        <dbReference type="EMBL" id="GEO14396.1"/>
    </source>
</evidence>
<dbReference type="PANTHER" id="PTHR43761:SF1">
    <property type="entry name" value="D-ISOMER SPECIFIC 2-HYDROXYACID DEHYDROGENASE CATALYTIC DOMAIN-CONTAINING PROTEIN-RELATED"/>
    <property type="match status" value="1"/>
</dbReference>
<dbReference type="RefSeq" id="WP_245439269.1">
    <property type="nucleotide sequence ID" value="NZ_BJYU01000022.1"/>
</dbReference>
<feature type="domain" description="D-isomer specific 2-hydroxyacid dehydrogenase NAD-binding" evidence="6">
    <location>
        <begin position="128"/>
        <end position="301"/>
    </location>
</feature>
<evidence type="ECO:0000256" key="4">
    <source>
        <dbReference type="RuleBase" id="RU003719"/>
    </source>
</evidence>
<dbReference type="GO" id="GO:0016616">
    <property type="term" value="F:oxidoreductase activity, acting on the CH-OH group of donors, NAD or NADP as acceptor"/>
    <property type="evidence" value="ECO:0007669"/>
    <property type="project" value="InterPro"/>
</dbReference>
<dbReference type="PANTHER" id="PTHR43761">
    <property type="entry name" value="D-ISOMER SPECIFIC 2-HYDROXYACID DEHYDROGENASE FAMILY PROTEIN (AFU_ORTHOLOGUE AFUA_1G13630)"/>
    <property type="match status" value="1"/>
</dbReference>
<dbReference type="SUPFAM" id="SSF51735">
    <property type="entry name" value="NAD(P)-binding Rossmann-fold domains"/>
    <property type="match status" value="1"/>
</dbReference>
<name>A0A512BQU2_9HYPH</name>
<reference evidence="7 8" key="1">
    <citation type="submission" date="2019-07" db="EMBL/GenBank/DDBJ databases">
        <title>Whole genome shotgun sequence of Microvirga aerophila NBRC 106136.</title>
        <authorList>
            <person name="Hosoyama A."/>
            <person name="Uohara A."/>
            <person name="Ohji S."/>
            <person name="Ichikawa N."/>
        </authorList>
    </citation>
    <scope>NUCLEOTIDE SEQUENCE [LARGE SCALE GENOMIC DNA]</scope>
    <source>
        <strain evidence="7 8">NBRC 106136</strain>
    </source>
</reference>
<dbReference type="InterPro" id="IPR006139">
    <property type="entry name" value="D-isomer_2_OHA_DH_cat_dom"/>
</dbReference>
<dbReference type="FunFam" id="3.40.50.720:FF:000203">
    <property type="entry name" value="D-3-phosphoglycerate dehydrogenase (SerA)"/>
    <property type="match status" value="1"/>
</dbReference>
<dbReference type="InterPro" id="IPR006140">
    <property type="entry name" value="D-isomer_DH_NAD-bd"/>
</dbReference>
<dbReference type="SUPFAM" id="SSF52283">
    <property type="entry name" value="Formate/glycerate dehydrogenase catalytic domain-like"/>
    <property type="match status" value="1"/>
</dbReference>
<dbReference type="GO" id="GO:0051287">
    <property type="term" value="F:NAD binding"/>
    <property type="evidence" value="ECO:0007669"/>
    <property type="project" value="InterPro"/>
</dbReference>
<proteinExistence type="inferred from homology"/>
<keyword evidence="3" id="KW-0520">NAD</keyword>
<feature type="domain" description="D-isomer specific 2-hydroxyacid dehydrogenase catalytic" evidence="5">
    <location>
        <begin position="33"/>
        <end position="326"/>
    </location>
</feature>
<dbReference type="InterPro" id="IPR050418">
    <property type="entry name" value="D-iso_2-hydroxyacid_DH_PdxB"/>
</dbReference>
<dbReference type="PROSITE" id="PS00671">
    <property type="entry name" value="D_2_HYDROXYACID_DH_3"/>
    <property type="match status" value="1"/>
</dbReference>
<dbReference type="Proteomes" id="UP000321085">
    <property type="component" value="Unassembled WGS sequence"/>
</dbReference>
<accession>A0A512BQU2</accession>
<dbReference type="EMBL" id="BJYU01000022">
    <property type="protein sequence ID" value="GEO14396.1"/>
    <property type="molecule type" value="Genomic_DNA"/>
</dbReference>
<evidence type="ECO:0000256" key="2">
    <source>
        <dbReference type="ARBA" id="ARBA00023002"/>
    </source>
</evidence>
<dbReference type="CDD" id="cd12173">
    <property type="entry name" value="PGDH_4"/>
    <property type="match status" value="1"/>
</dbReference>
<evidence type="ECO:0000259" key="5">
    <source>
        <dbReference type="Pfam" id="PF00389"/>
    </source>
</evidence>
<dbReference type="Pfam" id="PF00389">
    <property type="entry name" value="2-Hacid_dh"/>
    <property type="match status" value="1"/>
</dbReference>
<sequence length="346" mass="35928">MLGSQPENQTSTGTMQSAHGRAVLVTGSALAGKAAANLEAHGLQAYYCKPYATPEDIAKLAAELQIEGLIVRQGQIDETVIAASPRLKVIAKHGTGVNNIDLDAAARLGIPVLRALGANARSVAEHAIALSIALLKDLVPLDRAVKGGEWPKASYVGRDLAGAVIGLVGFGAIGQEVASLARALGMSVTVFDPYTAELPEEVQRETELDALLATSDIVSLHCPLTKETRHLINGERLARMKPSAFLVNTARGEIVDEAALVEALRNGTIAGAGLDSFAEEPPPKDSPLWSLPNIIATPHTGGAAIGGMRAMAETSARHIISVLDGNGPDLKSVANPAFQAAASTTR</sequence>
<evidence type="ECO:0000313" key="8">
    <source>
        <dbReference type="Proteomes" id="UP000321085"/>
    </source>
</evidence>
<dbReference type="Pfam" id="PF02826">
    <property type="entry name" value="2-Hacid_dh_C"/>
    <property type="match status" value="1"/>
</dbReference>
<gene>
    <name evidence="7" type="primary">serA_1</name>
    <name evidence="7" type="ORF">MAE02_20920</name>
</gene>
<comment type="similarity">
    <text evidence="1 4">Belongs to the D-isomer specific 2-hydroxyacid dehydrogenase family.</text>
</comment>
<keyword evidence="8" id="KW-1185">Reference proteome</keyword>
<dbReference type="InterPro" id="IPR036291">
    <property type="entry name" value="NAD(P)-bd_dom_sf"/>
</dbReference>
<evidence type="ECO:0000256" key="1">
    <source>
        <dbReference type="ARBA" id="ARBA00005854"/>
    </source>
</evidence>
<dbReference type="Gene3D" id="3.40.50.720">
    <property type="entry name" value="NAD(P)-binding Rossmann-like Domain"/>
    <property type="match status" value="2"/>
</dbReference>
<dbReference type="InterPro" id="IPR029753">
    <property type="entry name" value="D-isomer_DH_CS"/>
</dbReference>
<dbReference type="AlphaFoldDB" id="A0A512BQU2"/>
<evidence type="ECO:0000259" key="6">
    <source>
        <dbReference type="Pfam" id="PF02826"/>
    </source>
</evidence>
<evidence type="ECO:0000256" key="3">
    <source>
        <dbReference type="ARBA" id="ARBA00023027"/>
    </source>
</evidence>
<keyword evidence="2 4" id="KW-0560">Oxidoreductase</keyword>
<organism evidence="7 8">
    <name type="scientific">Microvirga aerophila</name>
    <dbReference type="NCBI Taxonomy" id="670291"/>
    <lineage>
        <taxon>Bacteria</taxon>
        <taxon>Pseudomonadati</taxon>
        <taxon>Pseudomonadota</taxon>
        <taxon>Alphaproteobacteria</taxon>
        <taxon>Hyphomicrobiales</taxon>
        <taxon>Methylobacteriaceae</taxon>
        <taxon>Microvirga</taxon>
    </lineage>
</organism>
<protein>
    <submittedName>
        <fullName evidence="7">2-hydroxyacid dehydrogenase</fullName>
    </submittedName>
</protein>
<comment type="caution">
    <text evidence="7">The sequence shown here is derived from an EMBL/GenBank/DDBJ whole genome shotgun (WGS) entry which is preliminary data.</text>
</comment>
<dbReference type="PROSITE" id="PS00670">
    <property type="entry name" value="D_2_HYDROXYACID_DH_2"/>
    <property type="match status" value="1"/>
</dbReference>